<dbReference type="Proteomes" id="UP001164965">
    <property type="component" value="Chromosome"/>
</dbReference>
<gene>
    <name evidence="1" type="ORF">RHODO2019_06525</name>
</gene>
<sequence>MTVTWKYGRTRLLPLHPTVAAGLNGYLTTRAALLPAAKCQHCSSTPTGGVWARAAPTPRRRFNGRVEHLRGSALGFRNLTHYIARSLLKAGVRARPALSIVKSL</sequence>
<evidence type="ECO:0000313" key="2">
    <source>
        <dbReference type="Proteomes" id="UP001164965"/>
    </source>
</evidence>
<organism evidence="1 2">
    <name type="scientific">Rhodococcus antarcticus</name>
    <dbReference type="NCBI Taxonomy" id="2987751"/>
    <lineage>
        <taxon>Bacteria</taxon>
        <taxon>Bacillati</taxon>
        <taxon>Actinomycetota</taxon>
        <taxon>Actinomycetes</taxon>
        <taxon>Mycobacteriales</taxon>
        <taxon>Nocardiaceae</taxon>
        <taxon>Rhodococcus</taxon>
    </lineage>
</organism>
<dbReference type="RefSeq" id="WP_265384918.1">
    <property type="nucleotide sequence ID" value="NZ_CP110615.1"/>
</dbReference>
<dbReference type="EMBL" id="CP110615">
    <property type="protein sequence ID" value="UZJ26814.1"/>
    <property type="molecule type" value="Genomic_DNA"/>
</dbReference>
<reference evidence="1" key="1">
    <citation type="submission" date="2022-10" db="EMBL/GenBank/DDBJ databases">
        <title>Rhodococcus sp.75.</title>
        <authorList>
            <person name="Sun M."/>
        </authorList>
    </citation>
    <scope>NUCLEOTIDE SEQUENCE</scope>
    <source>
        <strain evidence="1">75</strain>
    </source>
</reference>
<protein>
    <recommendedName>
        <fullName evidence="3">Transposase</fullName>
    </recommendedName>
</protein>
<keyword evidence="2" id="KW-1185">Reference proteome</keyword>
<proteinExistence type="predicted"/>
<accession>A0ABY6P573</accession>
<name>A0ABY6P573_9NOCA</name>
<evidence type="ECO:0008006" key="3">
    <source>
        <dbReference type="Google" id="ProtNLM"/>
    </source>
</evidence>
<evidence type="ECO:0000313" key="1">
    <source>
        <dbReference type="EMBL" id="UZJ26814.1"/>
    </source>
</evidence>